<sequence length="78" mass="9132">MIETSRTCCSTTIKVIHRWRMVETKLTPRILINRLLDSCPEYKKRRRHPAEAWCGHPRLGHLRFSSAPPRVGQCHSHS</sequence>
<gene>
    <name evidence="1" type="ORF">rCG_56146</name>
</gene>
<dbReference type="Proteomes" id="UP000234681">
    <property type="component" value="Chromosome 4"/>
</dbReference>
<name>A6IBQ7_RAT</name>
<evidence type="ECO:0000313" key="1">
    <source>
        <dbReference type="EMBL" id="EDL91525.1"/>
    </source>
</evidence>
<organism evidence="1 2">
    <name type="scientific">Rattus norvegicus</name>
    <name type="common">Rat</name>
    <dbReference type="NCBI Taxonomy" id="10116"/>
    <lineage>
        <taxon>Eukaryota</taxon>
        <taxon>Metazoa</taxon>
        <taxon>Chordata</taxon>
        <taxon>Craniata</taxon>
        <taxon>Vertebrata</taxon>
        <taxon>Euteleostomi</taxon>
        <taxon>Mammalia</taxon>
        <taxon>Eutheria</taxon>
        <taxon>Euarchontoglires</taxon>
        <taxon>Glires</taxon>
        <taxon>Rodentia</taxon>
        <taxon>Myomorpha</taxon>
        <taxon>Muroidea</taxon>
        <taxon>Muridae</taxon>
        <taxon>Murinae</taxon>
        <taxon>Rattus</taxon>
    </lineage>
</organism>
<reference evidence="2" key="1">
    <citation type="submission" date="2005-09" db="EMBL/GenBank/DDBJ databases">
        <authorList>
            <person name="Mural R.J."/>
            <person name="Li P.W."/>
            <person name="Adams M.D."/>
            <person name="Amanatides P.G."/>
            <person name="Baden-Tillson H."/>
            <person name="Barnstead M."/>
            <person name="Chin S.H."/>
            <person name="Dew I."/>
            <person name="Evans C.A."/>
            <person name="Ferriera S."/>
            <person name="Flanigan M."/>
            <person name="Fosler C."/>
            <person name="Glodek A."/>
            <person name="Gu Z."/>
            <person name="Holt R.A."/>
            <person name="Jennings D."/>
            <person name="Kraft C.L."/>
            <person name="Lu F."/>
            <person name="Nguyen T."/>
            <person name="Nusskern D.R."/>
            <person name="Pfannkoch C.M."/>
            <person name="Sitter C."/>
            <person name="Sutton G.G."/>
            <person name="Venter J.C."/>
            <person name="Wang Z."/>
            <person name="Woodage T."/>
            <person name="Zheng X.H."/>
            <person name="Zhong F."/>
        </authorList>
    </citation>
    <scope>NUCLEOTIDE SEQUENCE [LARGE SCALE GENOMIC DNA]</scope>
    <source>
        <strain>BN</strain>
        <strain evidence="2">Sprague-Dawley</strain>
    </source>
</reference>
<dbReference type="AlphaFoldDB" id="A6IBQ7"/>
<evidence type="ECO:0000313" key="2">
    <source>
        <dbReference type="Proteomes" id="UP000234681"/>
    </source>
</evidence>
<proteinExistence type="predicted"/>
<accession>A6IBQ7</accession>
<dbReference type="EMBL" id="CH473957">
    <property type="protein sequence ID" value="EDL91525.1"/>
    <property type="molecule type" value="Genomic_DNA"/>
</dbReference>
<protein>
    <submittedName>
        <fullName evidence="1">RCG56146</fullName>
    </submittedName>
</protein>